<dbReference type="AlphaFoldDB" id="A0A6J7IRX3"/>
<protein>
    <submittedName>
        <fullName evidence="1">Unannotated protein</fullName>
    </submittedName>
</protein>
<sequence>MFTSPSWIEIGSSRSERREAGRARRRNVPWAAVVEWPTGASLLIDPLDIAGLCAVVAQAPTSGLMAHLVGPTAHLLAVKDERSELVVADFGGLDHAIEGPWEWDVRTIALRVARDTQSVEKGRAVVAEFARAYREAIRATAALEHAGGWQGLASGPGARGAYARLTRGGEKGKVASAAFPVIVRGRTASQWVKGRSRIVRKTLPFDRVEADSDAVLRMFAEYREAIPEALALRMQRMVVVDAVGRADSGGLLVLAVDEEGNDPILLQTTLVRESAWEPYAGDVVLGSDAQRVLLASTLLQVSPDPLLGWSSDVRQTRSVMWSQAVNDDPVRPSMPQWMRLREAEALGSVLGRAHARTVDASALAGYLGGSDGFDRALAAATLP</sequence>
<gene>
    <name evidence="1" type="ORF">UFOPK3610_02033</name>
</gene>
<dbReference type="InterPro" id="IPR018721">
    <property type="entry name" value="DUF2252"/>
</dbReference>
<organism evidence="1">
    <name type="scientific">freshwater metagenome</name>
    <dbReference type="NCBI Taxonomy" id="449393"/>
    <lineage>
        <taxon>unclassified sequences</taxon>
        <taxon>metagenomes</taxon>
        <taxon>ecological metagenomes</taxon>
    </lineage>
</organism>
<dbReference type="EMBL" id="CAFBMR010000160">
    <property type="protein sequence ID" value="CAB4932937.1"/>
    <property type="molecule type" value="Genomic_DNA"/>
</dbReference>
<evidence type="ECO:0000313" key="1">
    <source>
        <dbReference type="EMBL" id="CAB4932937.1"/>
    </source>
</evidence>
<name>A0A6J7IRX3_9ZZZZ</name>
<reference evidence="1" key="1">
    <citation type="submission" date="2020-05" db="EMBL/GenBank/DDBJ databases">
        <authorList>
            <person name="Chiriac C."/>
            <person name="Salcher M."/>
            <person name="Ghai R."/>
            <person name="Kavagutti S V."/>
        </authorList>
    </citation>
    <scope>NUCLEOTIDE SEQUENCE</scope>
</reference>
<accession>A0A6J7IRX3</accession>
<proteinExistence type="predicted"/>
<dbReference type="Pfam" id="PF10009">
    <property type="entry name" value="DUF2252"/>
    <property type="match status" value="1"/>
</dbReference>